<evidence type="ECO:0000313" key="3">
    <source>
        <dbReference type="Proteomes" id="UP000095767"/>
    </source>
</evidence>
<dbReference type="PANTHER" id="PTHR33983:SF1">
    <property type="entry name" value="OS07G0185900 PROTEIN"/>
    <property type="match status" value="1"/>
</dbReference>
<dbReference type="EMBL" id="LWDX02057659">
    <property type="protein sequence ID" value="OEL18118.1"/>
    <property type="molecule type" value="Genomic_DNA"/>
</dbReference>
<name>A0A1E5UZ65_9POAL</name>
<sequence length="169" mass="19081">MGKYVELLDMGVRIAARFHSHCPQTARLYYHPPAGGDGRKAESAAVKMQRGFPRPAPPVSLVGPSGGGHMRRRIGSPPKPSHRKQHAWRRRRRRSSKRSYTASRPTTPRASSAPSSSARAWRRILSERAFLRRYREHHRAALAPPPMLGFFCNNACFEDGRVMARFVPT</sequence>
<accession>A0A1E5UZ65</accession>
<organism evidence="2 3">
    <name type="scientific">Dichanthelium oligosanthes</name>
    <dbReference type="NCBI Taxonomy" id="888268"/>
    <lineage>
        <taxon>Eukaryota</taxon>
        <taxon>Viridiplantae</taxon>
        <taxon>Streptophyta</taxon>
        <taxon>Embryophyta</taxon>
        <taxon>Tracheophyta</taxon>
        <taxon>Spermatophyta</taxon>
        <taxon>Magnoliopsida</taxon>
        <taxon>Liliopsida</taxon>
        <taxon>Poales</taxon>
        <taxon>Poaceae</taxon>
        <taxon>PACMAD clade</taxon>
        <taxon>Panicoideae</taxon>
        <taxon>Panicodae</taxon>
        <taxon>Paniceae</taxon>
        <taxon>Dichantheliinae</taxon>
        <taxon>Dichanthelium</taxon>
    </lineage>
</organism>
<reference evidence="2 3" key="1">
    <citation type="submission" date="2016-09" db="EMBL/GenBank/DDBJ databases">
        <title>The draft genome of Dichanthelium oligosanthes: A C3 panicoid grass species.</title>
        <authorList>
            <person name="Studer A.J."/>
            <person name="Schnable J.C."/>
            <person name="Brutnell T.P."/>
        </authorList>
    </citation>
    <scope>NUCLEOTIDE SEQUENCE [LARGE SCALE GENOMIC DNA]</scope>
    <source>
        <strain evidence="3">cv. Kellogg 1175</strain>
        <tissue evidence="2">Leaf</tissue>
    </source>
</reference>
<proteinExistence type="predicted"/>
<feature type="region of interest" description="Disordered" evidence="1">
    <location>
        <begin position="33"/>
        <end position="118"/>
    </location>
</feature>
<dbReference type="STRING" id="888268.A0A1E5UZ65"/>
<evidence type="ECO:0000256" key="1">
    <source>
        <dbReference type="SAM" id="MobiDB-lite"/>
    </source>
</evidence>
<keyword evidence="3" id="KW-1185">Reference proteome</keyword>
<comment type="caution">
    <text evidence="2">The sequence shown here is derived from an EMBL/GenBank/DDBJ whole genome shotgun (WGS) entry which is preliminary data.</text>
</comment>
<gene>
    <name evidence="2" type="ORF">BAE44_0020862</name>
</gene>
<dbReference type="OrthoDB" id="747111at2759"/>
<dbReference type="AlphaFoldDB" id="A0A1E5UZ65"/>
<feature type="compositionally biased region" description="Low complexity" evidence="1">
    <location>
        <begin position="98"/>
        <end position="118"/>
    </location>
</feature>
<evidence type="ECO:0000313" key="2">
    <source>
        <dbReference type="EMBL" id="OEL18118.1"/>
    </source>
</evidence>
<dbReference type="PANTHER" id="PTHR33983">
    <property type="entry name" value="OS07G0185900 PROTEIN"/>
    <property type="match status" value="1"/>
</dbReference>
<dbReference type="Proteomes" id="UP000095767">
    <property type="component" value="Unassembled WGS sequence"/>
</dbReference>
<protein>
    <submittedName>
        <fullName evidence="2">Uncharacterized protein</fullName>
    </submittedName>
</protein>
<feature type="compositionally biased region" description="Basic residues" evidence="1">
    <location>
        <begin position="69"/>
        <end position="97"/>
    </location>
</feature>